<evidence type="ECO:0000313" key="4">
    <source>
        <dbReference type="EMBL" id="NHQ86662.1"/>
    </source>
</evidence>
<dbReference type="InterPro" id="IPR023214">
    <property type="entry name" value="HAD_sf"/>
</dbReference>
<dbReference type="EMBL" id="JAAOLX010000005">
    <property type="protein sequence ID" value="NHQ86662.1"/>
    <property type="molecule type" value="Genomic_DNA"/>
</dbReference>
<dbReference type="Pfam" id="PF00702">
    <property type="entry name" value="Hydrolase"/>
    <property type="match status" value="1"/>
</dbReference>
<dbReference type="InterPro" id="IPR051400">
    <property type="entry name" value="HAD-like_hydrolase"/>
</dbReference>
<dbReference type="Proteomes" id="UP000712570">
    <property type="component" value="Unassembled WGS sequence"/>
</dbReference>
<dbReference type="PANTHER" id="PTHR46470">
    <property type="entry name" value="N-ACYLNEURAMINATE-9-PHOSPHATASE"/>
    <property type="match status" value="1"/>
</dbReference>
<sequence length="219" mass="25235">MRAILLDLDDTLLDDQYASNQALTAFIDANKALLPDLNQADLFRHWREVSKKYWQQFERGELSFLEQRRQRVQAFLGQELSAQAADDAFLPYLITYENSWRCFPEVADFFALTKDIPKVIITNGDREQQQYKTKKMNLDFHVNAVITPMDCNYWKPAHGIFQFALDRLGVKAADAAMIGDCLIRDIRPAQELGMRTFQIEPHHPGKNLISALEELGLIT</sequence>
<evidence type="ECO:0000256" key="1">
    <source>
        <dbReference type="ARBA" id="ARBA00001946"/>
    </source>
</evidence>
<name>A0ABX0KW06_9NEIS</name>
<dbReference type="InterPro" id="IPR036412">
    <property type="entry name" value="HAD-like_sf"/>
</dbReference>
<dbReference type="RefSeq" id="WP_166825839.1">
    <property type="nucleotide sequence ID" value="NZ_JAAOLX010000005.1"/>
</dbReference>
<evidence type="ECO:0000256" key="2">
    <source>
        <dbReference type="ARBA" id="ARBA00022801"/>
    </source>
</evidence>
<comment type="caution">
    <text evidence="4">The sequence shown here is derived from an EMBL/GenBank/DDBJ whole genome shotgun (WGS) entry which is preliminary data.</text>
</comment>
<comment type="cofactor">
    <cofactor evidence="1">
        <name>Mg(2+)</name>
        <dbReference type="ChEBI" id="CHEBI:18420"/>
    </cofactor>
</comment>
<evidence type="ECO:0000313" key="5">
    <source>
        <dbReference type="Proteomes" id="UP000712570"/>
    </source>
</evidence>
<dbReference type="SFLD" id="SFLDS00003">
    <property type="entry name" value="Haloacid_Dehalogenase"/>
    <property type="match status" value="1"/>
</dbReference>
<dbReference type="Gene3D" id="3.40.50.1000">
    <property type="entry name" value="HAD superfamily/HAD-like"/>
    <property type="match status" value="1"/>
</dbReference>
<protein>
    <submittedName>
        <fullName evidence="4">HAD family hydrolase</fullName>
    </submittedName>
</protein>
<gene>
    <name evidence="4" type="ORF">HA050_11095</name>
</gene>
<reference evidence="4 5" key="1">
    <citation type="submission" date="2020-03" db="EMBL/GenBank/DDBJ databases">
        <title>Draft genome sequence of environmentally isolated violet-colored cultures.</title>
        <authorList>
            <person name="Wilson H.S."/>
        </authorList>
    </citation>
    <scope>NUCLEOTIDE SEQUENCE [LARGE SCALE GENOMIC DNA]</scope>
    <source>
        <strain evidence="4 5">HSC-16F04</strain>
    </source>
</reference>
<dbReference type="InterPro" id="IPR006439">
    <property type="entry name" value="HAD-SF_hydro_IA"/>
</dbReference>
<evidence type="ECO:0000256" key="3">
    <source>
        <dbReference type="ARBA" id="ARBA00022842"/>
    </source>
</evidence>
<dbReference type="Gene3D" id="1.20.120.1600">
    <property type="match status" value="1"/>
</dbReference>
<keyword evidence="2 4" id="KW-0378">Hydrolase</keyword>
<dbReference type="SUPFAM" id="SSF56784">
    <property type="entry name" value="HAD-like"/>
    <property type="match status" value="1"/>
</dbReference>
<accession>A0ABX0KW06</accession>
<proteinExistence type="predicted"/>
<organism evidence="4 5">
    <name type="scientific">Iodobacter violaceini</name>
    <dbReference type="NCBI Taxonomy" id="3044271"/>
    <lineage>
        <taxon>Bacteria</taxon>
        <taxon>Pseudomonadati</taxon>
        <taxon>Pseudomonadota</taxon>
        <taxon>Betaproteobacteria</taxon>
        <taxon>Neisseriales</taxon>
        <taxon>Chitinibacteraceae</taxon>
        <taxon>Iodobacter</taxon>
    </lineage>
</organism>
<dbReference type="GO" id="GO:0016787">
    <property type="term" value="F:hydrolase activity"/>
    <property type="evidence" value="ECO:0007669"/>
    <property type="project" value="UniProtKB-KW"/>
</dbReference>
<dbReference type="PANTHER" id="PTHR46470:SF4">
    <property type="entry name" value="5-AMINO-6-(5-PHOSPHO-D-RIBITYLAMINO)URACIL PHOSPHATASE YIGB"/>
    <property type="match status" value="1"/>
</dbReference>
<dbReference type="NCBIfam" id="TIGR01549">
    <property type="entry name" value="HAD-SF-IA-v1"/>
    <property type="match status" value="1"/>
</dbReference>
<keyword evidence="3" id="KW-0460">Magnesium</keyword>
<keyword evidence="5" id="KW-1185">Reference proteome</keyword>
<dbReference type="SFLD" id="SFLDG01129">
    <property type="entry name" value="C1.5:_HAD__Beta-PGM__Phosphata"/>
    <property type="match status" value="1"/>
</dbReference>